<dbReference type="Proteomes" id="UP000252519">
    <property type="component" value="Unassembled WGS sequence"/>
</dbReference>
<feature type="compositionally biased region" description="Low complexity" evidence="1">
    <location>
        <begin position="1"/>
        <end position="45"/>
    </location>
</feature>
<comment type="caution">
    <text evidence="2">The sequence shown here is derived from an EMBL/GenBank/DDBJ whole genome shotgun (WGS) entry which is preliminary data.</text>
</comment>
<reference evidence="2 3" key="1">
    <citation type="submission" date="2014-10" db="EMBL/GenBank/DDBJ databases">
        <title>Draft genome of the hookworm Ancylostoma caninum.</title>
        <authorList>
            <person name="Mitreva M."/>
        </authorList>
    </citation>
    <scope>NUCLEOTIDE SEQUENCE [LARGE SCALE GENOMIC DNA]</scope>
    <source>
        <strain evidence="2 3">Baltimore</strain>
    </source>
</reference>
<accession>A0A368GX70</accession>
<evidence type="ECO:0000313" key="2">
    <source>
        <dbReference type="EMBL" id="RCN48953.1"/>
    </source>
</evidence>
<keyword evidence="3" id="KW-1185">Reference proteome</keyword>
<evidence type="ECO:0000313" key="3">
    <source>
        <dbReference type="Proteomes" id="UP000252519"/>
    </source>
</evidence>
<proteinExistence type="predicted"/>
<feature type="compositionally biased region" description="Low complexity" evidence="1">
    <location>
        <begin position="53"/>
        <end position="65"/>
    </location>
</feature>
<sequence>MKTSTKTQTTSTTKTTRTTKGSTAKFTPTTTRTTATSASPGTTKTVSEEARKTTSTTRAATTTATQKFASVPLVHDDKQSTQKDLQVASAPYDSAEREDSLKDAHSSPFRHQREYESFDRTKADMYVNILKLLSIYKLKKVEEIK</sequence>
<dbReference type="EMBL" id="JOJR01000040">
    <property type="protein sequence ID" value="RCN48953.1"/>
    <property type="molecule type" value="Genomic_DNA"/>
</dbReference>
<gene>
    <name evidence="2" type="ORF">ANCCAN_04935</name>
</gene>
<feature type="region of interest" description="Disordered" evidence="1">
    <location>
        <begin position="1"/>
        <end position="114"/>
    </location>
</feature>
<protein>
    <submittedName>
        <fullName evidence="2">Uncharacterized protein</fullName>
    </submittedName>
</protein>
<feature type="compositionally biased region" description="Basic and acidic residues" evidence="1">
    <location>
        <begin position="94"/>
        <end position="114"/>
    </location>
</feature>
<organism evidence="2 3">
    <name type="scientific">Ancylostoma caninum</name>
    <name type="common">Dog hookworm</name>
    <dbReference type="NCBI Taxonomy" id="29170"/>
    <lineage>
        <taxon>Eukaryota</taxon>
        <taxon>Metazoa</taxon>
        <taxon>Ecdysozoa</taxon>
        <taxon>Nematoda</taxon>
        <taxon>Chromadorea</taxon>
        <taxon>Rhabditida</taxon>
        <taxon>Rhabditina</taxon>
        <taxon>Rhabditomorpha</taxon>
        <taxon>Strongyloidea</taxon>
        <taxon>Ancylostomatidae</taxon>
        <taxon>Ancylostomatinae</taxon>
        <taxon>Ancylostoma</taxon>
    </lineage>
</organism>
<evidence type="ECO:0000256" key="1">
    <source>
        <dbReference type="SAM" id="MobiDB-lite"/>
    </source>
</evidence>
<dbReference type="AlphaFoldDB" id="A0A368GX70"/>
<name>A0A368GX70_ANCCA</name>